<dbReference type="PANTHER" id="PTHR15681">
    <property type="entry name" value="MAD2L1-BINDING PROTEIN"/>
    <property type="match status" value="1"/>
</dbReference>
<dbReference type="STRING" id="3694.B9H875"/>
<gene>
    <name evidence="1" type="ORF">POPTR_005G220800v4</name>
</gene>
<dbReference type="PANTHER" id="PTHR15681:SF1">
    <property type="entry name" value="MAD2L1-BINDING PROTEIN"/>
    <property type="match status" value="1"/>
</dbReference>
<dbReference type="ExpressionAtlas" id="B9H875">
    <property type="expression patterns" value="baseline"/>
</dbReference>
<evidence type="ECO:0000313" key="2">
    <source>
        <dbReference type="Proteomes" id="UP000006729"/>
    </source>
</evidence>
<protein>
    <submittedName>
        <fullName evidence="1">Uncharacterized protein</fullName>
    </submittedName>
</protein>
<dbReference type="AlphaFoldDB" id="B9H875"/>
<dbReference type="HOGENOM" id="CLU_071414_1_0_1"/>
<dbReference type="Proteomes" id="UP000006729">
    <property type="component" value="Chromosome 5"/>
</dbReference>
<sequence length="110" mass="12190">MPRLPSSTMKSKLDRAESRAGFEPASLGSMIRSQRITFSSHRDSNHKTACYIRSQSIAPDCASPLSFILNRVKAGMRGKRSEHANIQTETSRESDTDLLMLCSLRGQSVC</sequence>
<reference evidence="1 2" key="1">
    <citation type="journal article" date="2006" name="Science">
        <title>The genome of black cottonwood, Populus trichocarpa (Torr. &amp; Gray).</title>
        <authorList>
            <person name="Tuskan G.A."/>
            <person name="Difazio S."/>
            <person name="Jansson S."/>
            <person name="Bohlmann J."/>
            <person name="Grigoriev I."/>
            <person name="Hellsten U."/>
            <person name="Putnam N."/>
            <person name="Ralph S."/>
            <person name="Rombauts S."/>
            <person name="Salamov A."/>
            <person name="Schein J."/>
            <person name="Sterck L."/>
            <person name="Aerts A."/>
            <person name="Bhalerao R.R."/>
            <person name="Bhalerao R.P."/>
            <person name="Blaudez D."/>
            <person name="Boerjan W."/>
            <person name="Brun A."/>
            <person name="Brunner A."/>
            <person name="Busov V."/>
            <person name="Campbell M."/>
            <person name="Carlson J."/>
            <person name="Chalot M."/>
            <person name="Chapman J."/>
            <person name="Chen G.L."/>
            <person name="Cooper D."/>
            <person name="Coutinho P.M."/>
            <person name="Couturier J."/>
            <person name="Covert S."/>
            <person name="Cronk Q."/>
            <person name="Cunningham R."/>
            <person name="Davis J."/>
            <person name="Degroeve S."/>
            <person name="Dejardin A."/>
            <person name="Depamphilis C."/>
            <person name="Detter J."/>
            <person name="Dirks B."/>
            <person name="Dubchak I."/>
            <person name="Duplessis S."/>
            <person name="Ehlting J."/>
            <person name="Ellis B."/>
            <person name="Gendler K."/>
            <person name="Goodstein D."/>
            <person name="Gribskov M."/>
            <person name="Grimwood J."/>
            <person name="Groover A."/>
            <person name="Gunter L."/>
            <person name="Hamberger B."/>
            <person name="Heinze B."/>
            <person name="Helariutta Y."/>
            <person name="Henrissat B."/>
            <person name="Holligan D."/>
            <person name="Holt R."/>
            <person name="Huang W."/>
            <person name="Islam-Faridi N."/>
            <person name="Jones S."/>
            <person name="Jones-Rhoades M."/>
            <person name="Jorgensen R."/>
            <person name="Joshi C."/>
            <person name="Kangasjarvi J."/>
            <person name="Karlsson J."/>
            <person name="Kelleher C."/>
            <person name="Kirkpatrick R."/>
            <person name="Kirst M."/>
            <person name="Kohler A."/>
            <person name="Kalluri U."/>
            <person name="Larimer F."/>
            <person name="Leebens-Mack J."/>
            <person name="Leple J.C."/>
            <person name="Locascio P."/>
            <person name="Lou Y."/>
            <person name="Lucas S."/>
            <person name="Martin F."/>
            <person name="Montanini B."/>
            <person name="Napoli C."/>
            <person name="Nelson D.R."/>
            <person name="Nelson C."/>
            <person name="Nieminen K."/>
            <person name="Nilsson O."/>
            <person name="Pereda V."/>
            <person name="Peter G."/>
            <person name="Philippe R."/>
            <person name="Pilate G."/>
            <person name="Poliakov A."/>
            <person name="Razumovskaya J."/>
            <person name="Richardson P."/>
            <person name="Rinaldi C."/>
            <person name="Ritland K."/>
            <person name="Rouze P."/>
            <person name="Ryaboy D."/>
            <person name="Schmutz J."/>
            <person name="Schrader J."/>
            <person name="Segerman B."/>
            <person name="Shin H."/>
            <person name="Siddiqui A."/>
            <person name="Sterky F."/>
            <person name="Terry A."/>
            <person name="Tsai C.J."/>
            <person name="Uberbacher E."/>
            <person name="Unneberg P."/>
            <person name="Vahala J."/>
            <person name="Wall K."/>
            <person name="Wessler S."/>
            <person name="Yang G."/>
            <person name="Yin T."/>
            <person name="Douglas C."/>
            <person name="Marra M."/>
            <person name="Sandberg G."/>
            <person name="Van de Peer Y."/>
            <person name="Rokhsar D."/>
        </authorList>
    </citation>
    <scope>NUCLEOTIDE SEQUENCE [LARGE SCALE GENOMIC DNA]</scope>
    <source>
        <strain evidence="2">cv. Nisqually</strain>
    </source>
</reference>
<dbReference type="EMBL" id="CM009294">
    <property type="protein sequence ID" value="PNT37827.2"/>
    <property type="molecule type" value="Genomic_DNA"/>
</dbReference>
<proteinExistence type="predicted"/>
<dbReference type="OrthoDB" id="768308at2759"/>
<dbReference type="InterPro" id="IPR053729">
    <property type="entry name" value="MAD2L1BP_domain_sf"/>
</dbReference>
<dbReference type="eggNOG" id="ENOG502QQ77">
    <property type="taxonomic scope" value="Eukaryota"/>
</dbReference>
<name>B9H875_POPTR</name>
<dbReference type="GO" id="GO:0005634">
    <property type="term" value="C:nucleus"/>
    <property type="evidence" value="ECO:0000318"/>
    <property type="project" value="GO_Central"/>
</dbReference>
<accession>B9H875</accession>
<dbReference type="Gene3D" id="3.30.900.20">
    <property type="match status" value="1"/>
</dbReference>
<dbReference type="GO" id="GO:0007096">
    <property type="term" value="P:regulation of exit from mitosis"/>
    <property type="evidence" value="ECO:0007669"/>
    <property type="project" value="InterPro"/>
</dbReference>
<dbReference type="InParanoid" id="B9H875"/>
<dbReference type="KEGG" id="pop:7464831"/>
<evidence type="ECO:0000313" key="1">
    <source>
        <dbReference type="EMBL" id="PNT37827.2"/>
    </source>
</evidence>
<dbReference type="InterPro" id="IPR009511">
    <property type="entry name" value="MAD1/Cdc20-bound-Mad2-bd"/>
</dbReference>
<keyword evidence="2" id="KW-1185">Reference proteome</keyword>
<comment type="caution">
    <text evidence="1">The sequence shown here is derived from an EMBL/GenBank/DDBJ whole genome shotgun (WGS) entry which is preliminary data.</text>
</comment>
<organism evidence="1 2">
    <name type="scientific">Populus trichocarpa</name>
    <name type="common">Western balsam poplar</name>
    <name type="synonym">Populus balsamifera subsp. trichocarpa</name>
    <dbReference type="NCBI Taxonomy" id="3694"/>
    <lineage>
        <taxon>Eukaryota</taxon>
        <taxon>Viridiplantae</taxon>
        <taxon>Streptophyta</taxon>
        <taxon>Embryophyta</taxon>
        <taxon>Tracheophyta</taxon>
        <taxon>Spermatophyta</taxon>
        <taxon>Magnoliopsida</taxon>
        <taxon>eudicotyledons</taxon>
        <taxon>Gunneridae</taxon>
        <taxon>Pentapetalae</taxon>
        <taxon>rosids</taxon>
        <taxon>fabids</taxon>
        <taxon>Malpighiales</taxon>
        <taxon>Salicaceae</taxon>
        <taxon>Saliceae</taxon>
        <taxon>Populus</taxon>
    </lineage>
</organism>